<dbReference type="Gene3D" id="6.20.330.10">
    <property type="match status" value="1"/>
</dbReference>
<evidence type="ECO:0000256" key="3">
    <source>
        <dbReference type="ARBA" id="ARBA00022801"/>
    </source>
</evidence>
<dbReference type="AlphaFoldDB" id="A0A917DAD7"/>
<evidence type="ECO:0000256" key="4">
    <source>
        <dbReference type="ARBA" id="ARBA00022825"/>
    </source>
</evidence>
<protein>
    <submittedName>
        <fullName evidence="7">Serine peptidase</fullName>
    </submittedName>
</protein>
<evidence type="ECO:0000313" key="8">
    <source>
        <dbReference type="Proteomes" id="UP000613160"/>
    </source>
</evidence>
<keyword evidence="3" id="KW-0378">Hydrolase</keyword>
<feature type="domain" description="Peptidase S49" evidence="6">
    <location>
        <begin position="149"/>
        <end position="292"/>
    </location>
</feature>
<keyword evidence="4" id="KW-0720">Serine protease</keyword>
<name>A0A917DAD7_9HYPH</name>
<evidence type="ECO:0000256" key="5">
    <source>
        <dbReference type="SAM" id="MobiDB-lite"/>
    </source>
</evidence>
<comment type="caution">
    <text evidence="7">The sequence shown here is derived from an EMBL/GenBank/DDBJ whole genome shotgun (WGS) entry which is preliminary data.</text>
</comment>
<evidence type="ECO:0000313" key="7">
    <source>
        <dbReference type="EMBL" id="GGD19741.1"/>
    </source>
</evidence>
<dbReference type="InterPro" id="IPR002142">
    <property type="entry name" value="Peptidase_S49"/>
</dbReference>
<dbReference type="PANTHER" id="PTHR33209:SF1">
    <property type="entry name" value="PEPTIDASE S49 DOMAIN-CONTAINING PROTEIN"/>
    <property type="match status" value="1"/>
</dbReference>
<sequence>MPIDLPHIASRVFGTPLLLHRGKLDTILSAIGPRLLNGLEVEKTAEVESLRNERRERSAFVGARRSFAAGGYLADDGIAVLPIYGTLIRRGSWLDSASGMTSYGALTEGVTDIMSSPEVRGMMLEMDTPGGEAGGVFDLADFIRTASEATGKPVWAHANELAASAGYAIASAASRIWVPTTGEVGSIGVVGAHIDQSAYDAKLGVKWTYIFSGDHKVDGNSHEPLTDRAATEIQRDVEDLYGMFVDLVARNRGITVEKIRATNADIYRGRRAVDSGLADDVGTFDDAMEAFAASIDELQSSTGVNASSSTVRRSLMAGRSATAPKPGATEAQTDDEFDKNTPKGGKAEKDEGKDDEADEGKVEPVKEKAAEPDAAAVASAAERRRCADLNAIGVQASRMGVKFDVGAAIEKGTSPDAARSAVMKAASEKDAAETTTHVAPAGKSGGGSSAEGTASAWKKAMKRR</sequence>
<comment type="similarity">
    <text evidence="1">Belongs to the peptidase S49 family.</text>
</comment>
<gene>
    <name evidence="7" type="ORF">GCM10011335_23320</name>
</gene>
<dbReference type="InterPro" id="IPR033855">
    <property type="entry name" value="Protein_C"/>
</dbReference>
<feature type="compositionally biased region" description="Polar residues" evidence="5">
    <location>
        <begin position="303"/>
        <end position="312"/>
    </location>
</feature>
<reference evidence="7" key="2">
    <citation type="submission" date="2020-09" db="EMBL/GenBank/DDBJ databases">
        <authorList>
            <person name="Sun Q."/>
            <person name="Zhou Y."/>
        </authorList>
    </citation>
    <scope>NUCLEOTIDE SEQUENCE</scope>
    <source>
        <strain evidence="7">CGMCC 1.15493</strain>
    </source>
</reference>
<keyword evidence="8" id="KW-1185">Reference proteome</keyword>
<evidence type="ECO:0000259" key="6">
    <source>
        <dbReference type="Pfam" id="PF01343"/>
    </source>
</evidence>
<organism evidence="7 8">
    <name type="scientific">Aureimonas glaciei</name>
    <dbReference type="NCBI Taxonomy" id="1776957"/>
    <lineage>
        <taxon>Bacteria</taxon>
        <taxon>Pseudomonadati</taxon>
        <taxon>Pseudomonadota</taxon>
        <taxon>Alphaproteobacteria</taxon>
        <taxon>Hyphomicrobiales</taxon>
        <taxon>Aurantimonadaceae</taxon>
        <taxon>Aureimonas</taxon>
    </lineage>
</organism>
<accession>A0A917DAD7</accession>
<dbReference type="EMBL" id="BMJJ01000005">
    <property type="protein sequence ID" value="GGD19741.1"/>
    <property type="molecule type" value="Genomic_DNA"/>
</dbReference>
<feature type="compositionally biased region" description="Basic and acidic residues" evidence="5">
    <location>
        <begin position="338"/>
        <end position="352"/>
    </location>
</feature>
<reference evidence="7" key="1">
    <citation type="journal article" date="2014" name="Int. J. Syst. Evol. Microbiol.">
        <title>Complete genome sequence of Corynebacterium casei LMG S-19264T (=DSM 44701T), isolated from a smear-ripened cheese.</title>
        <authorList>
            <consortium name="US DOE Joint Genome Institute (JGI-PGF)"/>
            <person name="Walter F."/>
            <person name="Albersmeier A."/>
            <person name="Kalinowski J."/>
            <person name="Ruckert C."/>
        </authorList>
    </citation>
    <scope>NUCLEOTIDE SEQUENCE</scope>
    <source>
        <strain evidence="7">CGMCC 1.15493</strain>
    </source>
</reference>
<dbReference type="SUPFAM" id="SSF52096">
    <property type="entry name" value="ClpP/crotonase"/>
    <property type="match status" value="1"/>
</dbReference>
<evidence type="ECO:0000256" key="2">
    <source>
        <dbReference type="ARBA" id="ARBA00022670"/>
    </source>
</evidence>
<dbReference type="CDD" id="cd07022">
    <property type="entry name" value="S49_Sppa_36K_type"/>
    <property type="match status" value="1"/>
</dbReference>
<evidence type="ECO:0000256" key="1">
    <source>
        <dbReference type="ARBA" id="ARBA00008683"/>
    </source>
</evidence>
<feature type="compositionally biased region" description="Basic and acidic residues" evidence="5">
    <location>
        <begin position="359"/>
        <end position="371"/>
    </location>
</feature>
<dbReference type="Gene3D" id="3.90.226.10">
    <property type="entry name" value="2-enoyl-CoA Hydratase, Chain A, domain 1"/>
    <property type="match status" value="1"/>
</dbReference>
<dbReference type="Proteomes" id="UP000613160">
    <property type="component" value="Unassembled WGS sequence"/>
</dbReference>
<dbReference type="Pfam" id="PF01343">
    <property type="entry name" value="Peptidase_S49"/>
    <property type="match status" value="1"/>
</dbReference>
<keyword evidence="2" id="KW-0645">Protease</keyword>
<proteinExistence type="inferred from homology"/>
<dbReference type="GO" id="GO:0008236">
    <property type="term" value="F:serine-type peptidase activity"/>
    <property type="evidence" value="ECO:0007669"/>
    <property type="project" value="UniProtKB-KW"/>
</dbReference>
<dbReference type="PANTHER" id="PTHR33209">
    <property type="entry name" value="PROTEASE 4"/>
    <property type="match status" value="1"/>
</dbReference>
<dbReference type="GO" id="GO:0006508">
    <property type="term" value="P:proteolysis"/>
    <property type="evidence" value="ECO:0007669"/>
    <property type="project" value="UniProtKB-KW"/>
</dbReference>
<feature type="region of interest" description="Disordered" evidence="5">
    <location>
        <begin position="303"/>
        <end position="381"/>
    </location>
</feature>
<dbReference type="InterPro" id="IPR029045">
    <property type="entry name" value="ClpP/crotonase-like_dom_sf"/>
</dbReference>
<dbReference type="RefSeq" id="WP_188850798.1">
    <property type="nucleotide sequence ID" value="NZ_BMJJ01000005.1"/>
</dbReference>
<feature type="region of interest" description="Disordered" evidence="5">
    <location>
        <begin position="413"/>
        <end position="464"/>
    </location>
</feature>